<evidence type="ECO:0000256" key="3">
    <source>
        <dbReference type="ARBA" id="ARBA00022692"/>
    </source>
</evidence>
<accession>A0A255YZ07</accession>
<protein>
    <recommendedName>
        <fullName evidence="7">RDD domain-containing protein</fullName>
    </recommendedName>
</protein>
<keyword evidence="5 6" id="KW-0472">Membrane</keyword>
<dbReference type="Proteomes" id="UP000216998">
    <property type="component" value="Unassembled WGS sequence"/>
</dbReference>
<dbReference type="InterPro" id="IPR010432">
    <property type="entry name" value="RDD"/>
</dbReference>
<evidence type="ECO:0000313" key="8">
    <source>
        <dbReference type="EMBL" id="OYQ34483.1"/>
    </source>
</evidence>
<evidence type="ECO:0000256" key="1">
    <source>
        <dbReference type="ARBA" id="ARBA00004651"/>
    </source>
</evidence>
<organism evidence="8 9">
    <name type="scientific">Niveispirillum lacus</name>
    <dbReference type="NCBI Taxonomy" id="1981099"/>
    <lineage>
        <taxon>Bacteria</taxon>
        <taxon>Pseudomonadati</taxon>
        <taxon>Pseudomonadota</taxon>
        <taxon>Alphaproteobacteria</taxon>
        <taxon>Rhodospirillales</taxon>
        <taxon>Azospirillaceae</taxon>
        <taxon>Niveispirillum</taxon>
    </lineage>
</organism>
<keyword evidence="2" id="KW-1003">Cell membrane</keyword>
<reference evidence="8 9" key="1">
    <citation type="submission" date="2017-07" db="EMBL/GenBank/DDBJ databases">
        <title>Niveispirillum cyanobacteriorum sp. nov., isolated from cyanobacterial aggregates in a eutrophic lake.</title>
        <authorList>
            <person name="Cai H."/>
        </authorList>
    </citation>
    <scope>NUCLEOTIDE SEQUENCE [LARGE SCALE GENOMIC DNA]</scope>
    <source>
        <strain evidence="9">TH1-14</strain>
    </source>
</reference>
<dbReference type="PANTHER" id="PTHR36115">
    <property type="entry name" value="PROLINE-RICH ANTIGEN HOMOLOG-RELATED"/>
    <property type="match status" value="1"/>
</dbReference>
<keyword evidence="3 6" id="KW-0812">Transmembrane</keyword>
<evidence type="ECO:0000313" key="9">
    <source>
        <dbReference type="Proteomes" id="UP000216998"/>
    </source>
</evidence>
<keyword evidence="9" id="KW-1185">Reference proteome</keyword>
<dbReference type="Pfam" id="PF06271">
    <property type="entry name" value="RDD"/>
    <property type="match status" value="1"/>
</dbReference>
<dbReference type="AlphaFoldDB" id="A0A255YZ07"/>
<dbReference type="RefSeq" id="WP_094456332.1">
    <property type="nucleotide sequence ID" value="NZ_NOXU01000028.1"/>
</dbReference>
<keyword evidence="4 6" id="KW-1133">Transmembrane helix</keyword>
<sequence>MTAQWWYLHKGQVMGPTGAFHLTAMLRNGTLWPADWVWSPDPQRMQSWRRIADINALLLHCRPDLRMDGAEDTRPPLPVPDPDAPRPAHPVRRLLAQGVDQLFGNMVASLLVTAAGLHQSELTLGSRADTFITTFSFIFFALLLQAFQLAFFGTTPGKRLLGLRVERADGTRPGLGTMLRRQLRLWVLGLGFGLHLLAPFTMAMAYRRLVQGQRTVWDEPESLNVVQVSAGFVRHPLAFLVYSATISVFINLPNGLHALTPSVSQVTITPPPKHAPPIPTLSRWTNPVTGKEERLVTGWRLTTQVLSSGGTAYVFWKADRAGRGMIYRTYATQPFAVIATAALTAAGQPVPTALPELTPDHPVCIAFDERIDTDDGPQTKTTRLCGFASGEVWHIYGWWPEQDAAEQSRVQALLDGLERTLW</sequence>
<evidence type="ECO:0000256" key="6">
    <source>
        <dbReference type="SAM" id="Phobius"/>
    </source>
</evidence>
<dbReference type="InterPro" id="IPR051791">
    <property type="entry name" value="Pra-immunoreactive"/>
</dbReference>
<dbReference type="OrthoDB" id="198456at2"/>
<evidence type="ECO:0000259" key="7">
    <source>
        <dbReference type="Pfam" id="PF06271"/>
    </source>
</evidence>
<gene>
    <name evidence="8" type="ORF">CHU95_10655</name>
</gene>
<comment type="caution">
    <text evidence="8">The sequence shown here is derived from an EMBL/GenBank/DDBJ whole genome shotgun (WGS) entry which is preliminary data.</text>
</comment>
<evidence type="ECO:0000256" key="4">
    <source>
        <dbReference type="ARBA" id="ARBA00022989"/>
    </source>
</evidence>
<feature type="domain" description="RDD" evidence="7">
    <location>
        <begin position="88"/>
        <end position="218"/>
    </location>
</feature>
<dbReference type="PANTHER" id="PTHR36115:SF6">
    <property type="entry name" value="PROLINE-RICH ANTIGEN HOMOLOG"/>
    <property type="match status" value="1"/>
</dbReference>
<evidence type="ECO:0000256" key="5">
    <source>
        <dbReference type="ARBA" id="ARBA00023136"/>
    </source>
</evidence>
<feature type="transmembrane region" description="Helical" evidence="6">
    <location>
        <begin position="185"/>
        <end position="206"/>
    </location>
</feature>
<dbReference type="GO" id="GO:0005886">
    <property type="term" value="C:plasma membrane"/>
    <property type="evidence" value="ECO:0007669"/>
    <property type="project" value="UniProtKB-SubCell"/>
</dbReference>
<evidence type="ECO:0000256" key="2">
    <source>
        <dbReference type="ARBA" id="ARBA00022475"/>
    </source>
</evidence>
<comment type="subcellular location">
    <subcellularLocation>
        <location evidence="1">Cell membrane</location>
        <topology evidence="1">Multi-pass membrane protein</topology>
    </subcellularLocation>
</comment>
<feature type="transmembrane region" description="Helical" evidence="6">
    <location>
        <begin position="102"/>
        <end position="119"/>
    </location>
</feature>
<feature type="transmembrane region" description="Helical" evidence="6">
    <location>
        <begin position="131"/>
        <end position="154"/>
    </location>
</feature>
<proteinExistence type="predicted"/>
<dbReference type="EMBL" id="NOXU01000028">
    <property type="protein sequence ID" value="OYQ34483.1"/>
    <property type="molecule type" value="Genomic_DNA"/>
</dbReference>
<name>A0A255YZ07_9PROT</name>